<proteinExistence type="predicted"/>
<dbReference type="AlphaFoldDB" id="A0A7S1UQX0"/>
<protein>
    <submittedName>
        <fullName evidence="2">Uncharacterized protein</fullName>
    </submittedName>
</protein>
<reference evidence="2" key="1">
    <citation type="submission" date="2021-01" db="EMBL/GenBank/DDBJ databases">
        <authorList>
            <person name="Corre E."/>
            <person name="Pelletier E."/>
            <person name="Niang G."/>
            <person name="Scheremetjew M."/>
            <person name="Finn R."/>
            <person name="Kale V."/>
            <person name="Holt S."/>
            <person name="Cochrane G."/>
            <person name="Meng A."/>
            <person name="Brown T."/>
            <person name="Cohen L."/>
        </authorList>
    </citation>
    <scope>NUCLEOTIDE SEQUENCE</scope>
    <source>
        <strain evidence="2">CCMP 410</strain>
    </source>
</reference>
<name>A0A7S1UQX0_9STRA</name>
<evidence type="ECO:0000256" key="1">
    <source>
        <dbReference type="SAM" id="SignalP"/>
    </source>
</evidence>
<keyword evidence="1" id="KW-0732">Signal</keyword>
<feature type="chain" id="PRO_5030957161" evidence="1">
    <location>
        <begin position="23"/>
        <end position="131"/>
    </location>
</feature>
<evidence type="ECO:0000313" key="2">
    <source>
        <dbReference type="EMBL" id="CAD9275850.1"/>
    </source>
</evidence>
<gene>
    <name evidence="2" type="ORF">GOCE00092_LOCUS4758</name>
</gene>
<accession>A0A7S1UQX0</accession>
<feature type="signal peptide" evidence="1">
    <location>
        <begin position="1"/>
        <end position="22"/>
    </location>
</feature>
<dbReference type="EMBL" id="HBGK01009113">
    <property type="protein sequence ID" value="CAD9275850.1"/>
    <property type="molecule type" value="Transcribed_RNA"/>
</dbReference>
<sequence>MISNALTLTFLALLIITDVTNGRLSGWKRRLEGCETKVADFLFLRFGISKGGSDCVEHVSNNNAKFGGCIPNPKEYTDGYDKDDWPCRTNKDCGSGEACWFIVFGKKTVCQAEKPADGKTYGQLCDPVVGP</sequence>
<organism evidence="2">
    <name type="scientific">Grammatophora oceanica</name>
    <dbReference type="NCBI Taxonomy" id="210454"/>
    <lineage>
        <taxon>Eukaryota</taxon>
        <taxon>Sar</taxon>
        <taxon>Stramenopiles</taxon>
        <taxon>Ochrophyta</taxon>
        <taxon>Bacillariophyta</taxon>
        <taxon>Fragilariophyceae</taxon>
        <taxon>Fragilariophycidae</taxon>
        <taxon>Rhabdonematales</taxon>
        <taxon>Grammatophoraceae</taxon>
        <taxon>Grammatophora</taxon>
    </lineage>
</organism>